<evidence type="ECO:0000259" key="2">
    <source>
        <dbReference type="PROSITE" id="PS50943"/>
    </source>
</evidence>
<dbReference type="EMBL" id="DQWS01000043">
    <property type="protein sequence ID" value="HDD52644.1"/>
    <property type="molecule type" value="Genomic_DNA"/>
</dbReference>
<dbReference type="InterPro" id="IPR001387">
    <property type="entry name" value="Cro/C1-type_HTH"/>
</dbReference>
<comment type="caution">
    <text evidence="3">The sequence shown here is derived from an EMBL/GenBank/DDBJ whole genome shotgun (WGS) entry which is preliminary data.</text>
</comment>
<dbReference type="CDD" id="cd02209">
    <property type="entry name" value="cupin_XRE_C"/>
    <property type="match status" value="1"/>
</dbReference>
<dbReference type="SUPFAM" id="SSF47413">
    <property type="entry name" value="lambda repressor-like DNA-binding domains"/>
    <property type="match status" value="1"/>
</dbReference>
<dbReference type="GO" id="GO:0005829">
    <property type="term" value="C:cytosol"/>
    <property type="evidence" value="ECO:0007669"/>
    <property type="project" value="TreeGrafter"/>
</dbReference>
<gene>
    <name evidence="3" type="ORF">ENF32_01070</name>
</gene>
<organism evidence="3">
    <name type="scientific">Thermosulfidibacter takaii</name>
    <dbReference type="NCBI Taxonomy" id="412593"/>
    <lineage>
        <taxon>Bacteria</taxon>
        <taxon>Pseudomonadati</taxon>
        <taxon>Thermosulfidibacterota</taxon>
        <taxon>Thermosulfidibacteria</taxon>
        <taxon>Thermosulfidibacterales</taxon>
        <taxon>Thermosulfidibacteraceae</taxon>
    </lineage>
</organism>
<dbReference type="GO" id="GO:0003700">
    <property type="term" value="F:DNA-binding transcription factor activity"/>
    <property type="evidence" value="ECO:0007669"/>
    <property type="project" value="TreeGrafter"/>
</dbReference>
<reference evidence="3" key="1">
    <citation type="journal article" date="2020" name="mSystems">
        <title>Genome- and Community-Level Interaction Insights into Carbon Utilization and Element Cycling Functions of Hydrothermarchaeota in Hydrothermal Sediment.</title>
        <authorList>
            <person name="Zhou Z."/>
            <person name="Liu Y."/>
            <person name="Xu W."/>
            <person name="Pan J."/>
            <person name="Luo Z.H."/>
            <person name="Li M."/>
        </authorList>
    </citation>
    <scope>NUCLEOTIDE SEQUENCE [LARGE SCALE GENOMIC DNA]</scope>
    <source>
        <strain evidence="3">HyVt-115</strain>
    </source>
</reference>
<name>A0A7C0U5N8_9BACT</name>
<keyword evidence="1" id="KW-0238">DNA-binding</keyword>
<feature type="domain" description="HTH cro/C1-type" evidence="2">
    <location>
        <begin position="22"/>
        <end position="76"/>
    </location>
</feature>
<dbReference type="CDD" id="cd00093">
    <property type="entry name" value="HTH_XRE"/>
    <property type="match status" value="1"/>
</dbReference>
<dbReference type="InterPro" id="IPR050807">
    <property type="entry name" value="TransReg_Diox_bact_type"/>
</dbReference>
<dbReference type="Pfam" id="PF07883">
    <property type="entry name" value="Cupin_2"/>
    <property type="match status" value="1"/>
</dbReference>
<protein>
    <submittedName>
        <fullName evidence="3">XRE family transcriptional regulator</fullName>
    </submittedName>
</protein>
<dbReference type="Gene3D" id="2.60.120.10">
    <property type="entry name" value="Jelly Rolls"/>
    <property type="match status" value="1"/>
</dbReference>
<dbReference type="Proteomes" id="UP000885690">
    <property type="component" value="Unassembled WGS sequence"/>
</dbReference>
<dbReference type="InterPro" id="IPR010982">
    <property type="entry name" value="Lambda_DNA-bd_dom_sf"/>
</dbReference>
<dbReference type="SMART" id="SM00530">
    <property type="entry name" value="HTH_XRE"/>
    <property type="match status" value="1"/>
</dbReference>
<dbReference type="InterPro" id="IPR011051">
    <property type="entry name" value="RmlC_Cupin_sf"/>
</dbReference>
<dbReference type="Pfam" id="PF01381">
    <property type="entry name" value="HTH_3"/>
    <property type="match status" value="1"/>
</dbReference>
<dbReference type="InterPro" id="IPR014710">
    <property type="entry name" value="RmlC-like_jellyroll"/>
</dbReference>
<proteinExistence type="predicted"/>
<dbReference type="PANTHER" id="PTHR46797">
    <property type="entry name" value="HTH-TYPE TRANSCRIPTIONAL REGULATOR"/>
    <property type="match status" value="1"/>
</dbReference>
<dbReference type="GO" id="GO:0003677">
    <property type="term" value="F:DNA binding"/>
    <property type="evidence" value="ECO:0007669"/>
    <property type="project" value="UniProtKB-KW"/>
</dbReference>
<dbReference type="Gene3D" id="1.10.260.40">
    <property type="entry name" value="lambda repressor-like DNA-binding domains"/>
    <property type="match status" value="1"/>
</dbReference>
<dbReference type="InterPro" id="IPR013096">
    <property type="entry name" value="Cupin_2"/>
</dbReference>
<dbReference type="PROSITE" id="PS50943">
    <property type="entry name" value="HTH_CROC1"/>
    <property type="match status" value="1"/>
</dbReference>
<evidence type="ECO:0000313" key="3">
    <source>
        <dbReference type="EMBL" id="HDD52644.1"/>
    </source>
</evidence>
<accession>A0A7C0U5N8</accession>
<dbReference type="SUPFAM" id="SSF51182">
    <property type="entry name" value="RmlC-like cupins"/>
    <property type="match status" value="1"/>
</dbReference>
<dbReference type="AlphaFoldDB" id="A0A7C0U5N8"/>
<evidence type="ECO:0000256" key="1">
    <source>
        <dbReference type="ARBA" id="ARBA00023125"/>
    </source>
</evidence>
<dbReference type="PANTHER" id="PTHR46797:SF19">
    <property type="entry name" value="BLL2473 PROTEIN"/>
    <property type="match status" value="1"/>
</dbReference>
<sequence length="205" mass="23143">MANIKGEKQRGILKELDLGGKIRELRLKRRMTLKDISERTGFSTALLSQIENNIVSPPISTLWKIAQALDAKLTYFFQQSPIEQQDYFIVRGGQGKPVFRQESRYSITYFSLGYGKEGRKMDPFLIEFSGREEPTEPLGHEGEEFLYVLKGRVELTYGDKTITLEEGDAIYYDSRVMHKAEGAAGTVLLAVLCIGKPGSKEDPQN</sequence>